<dbReference type="InterPro" id="IPR013216">
    <property type="entry name" value="Methyltransf_11"/>
</dbReference>
<evidence type="ECO:0000259" key="1">
    <source>
        <dbReference type="Pfam" id="PF08241"/>
    </source>
</evidence>
<gene>
    <name evidence="2" type="ORF">AA106556_1382</name>
</gene>
<organism evidence="2 3">
    <name type="scientific">Neokomagataea tanensis NBRC 106556</name>
    <dbReference type="NCBI Taxonomy" id="1223519"/>
    <lineage>
        <taxon>Bacteria</taxon>
        <taxon>Pseudomonadati</taxon>
        <taxon>Pseudomonadota</taxon>
        <taxon>Alphaproteobacteria</taxon>
        <taxon>Acetobacterales</taxon>
        <taxon>Acetobacteraceae</taxon>
        <taxon>Neokomagataea</taxon>
    </lineage>
</organism>
<dbReference type="Gene3D" id="3.40.50.150">
    <property type="entry name" value="Vaccinia Virus protein VP39"/>
    <property type="match status" value="1"/>
</dbReference>
<sequence length="227" mass="24672">MSDLMIEGSGAMSKVEQIEGFHAAAFTRVDDAPDAAFYADRLPDTLMDLGARTAVTALYQTALPVGGRVLDLMAGSLSHYPEEAKFSEATGLGVTKTTLEANPVLTKRKVQDLNENPILPFEDQSLDAVTLCDGVAYLTQPLAVFDELHRVLKPGAPLIVTFGDSFYPQKAVALWQALEAEDRSRLISILLSRAGFVDLDTGEVVPPEDLNGWHDTVRALIGRRSRD</sequence>
<dbReference type="PANTHER" id="PTHR43036">
    <property type="entry name" value="OSJNBB0011N17.9 PROTEIN"/>
    <property type="match status" value="1"/>
</dbReference>
<evidence type="ECO:0000313" key="3">
    <source>
        <dbReference type="Proteomes" id="UP001062443"/>
    </source>
</evidence>
<dbReference type="InterPro" id="IPR029063">
    <property type="entry name" value="SAM-dependent_MTases_sf"/>
</dbReference>
<comment type="caution">
    <text evidence="2">The sequence shown here is derived from an EMBL/GenBank/DDBJ whole genome shotgun (WGS) entry which is preliminary data.</text>
</comment>
<protein>
    <recommendedName>
        <fullName evidence="1">Methyltransferase type 11 domain-containing protein</fullName>
    </recommendedName>
</protein>
<accession>A0ABQ0QJQ6</accession>
<dbReference type="Proteomes" id="UP001062443">
    <property type="component" value="Unassembled WGS sequence"/>
</dbReference>
<dbReference type="Pfam" id="PF08241">
    <property type="entry name" value="Methyltransf_11"/>
    <property type="match status" value="1"/>
</dbReference>
<feature type="domain" description="Methyltransferase type 11" evidence="1">
    <location>
        <begin position="90"/>
        <end position="159"/>
    </location>
</feature>
<keyword evidence="3" id="KW-1185">Reference proteome</keyword>
<dbReference type="PANTHER" id="PTHR43036:SF2">
    <property type="entry name" value="OS04G0481300 PROTEIN"/>
    <property type="match status" value="1"/>
</dbReference>
<dbReference type="SUPFAM" id="SSF53335">
    <property type="entry name" value="S-adenosyl-L-methionine-dependent methyltransferases"/>
    <property type="match status" value="1"/>
</dbReference>
<reference evidence="2" key="1">
    <citation type="submission" date="2013-04" db="EMBL/GenBank/DDBJ databases">
        <title>The genome sequencing project of 58 acetic acid bacteria.</title>
        <authorList>
            <person name="Okamoto-Kainuma A."/>
            <person name="Ishikawa M."/>
            <person name="Umino S."/>
            <person name="Koizumi Y."/>
            <person name="Shiwa Y."/>
            <person name="Yoshikawa H."/>
            <person name="Matsutani M."/>
            <person name="Matsushita K."/>
        </authorList>
    </citation>
    <scope>NUCLEOTIDE SEQUENCE</scope>
    <source>
        <strain evidence="2">NBRC 106556</strain>
    </source>
</reference>
<dbReference type="EMBL" id="BAQB01000020">
    <property type="protein sequence ID" value="GBR47237.1"/>
    <property type="molecule type" value="Genomic_DNA"/>
</dbReference>
<evidence type="ECO:0000313" key="2">
    <source>
        <dbReference type="EMBL" id="GBR47237.1"/>
    </source>
</evidence>
<name>A0ABQ0QJQ6_9PROT</name>
<proteinExistence type="predicted"/>